<evidence type="ECO:0000256" key="3">
    <source>
        <dbReference type="ARBA" id="ARBA00022723"/>
    </source>
</evidence>
<feature type="domain" description="C2H2-type" evidence="16">
    <location>
        <begin position="45"/>
        <end position="74"/>
    </location>
</feature>
<dbReference type="Gene3D" id="3.30.160.60">
    <property type="entry name" value="Classic Zinc Finger"/>
    <property type="match status" value="2"/>
</dbReference>
<dbReference type="SUPFAM" id="SSF57667">
    <property type="entry name" value="beta-beta-alpha zinc fingers"/>
    <property type="match status" value="1"/>
</dbReference>
<protein>
    <recommendedName>
        <fullName evidence="13">Regulatory protein MIG1</fullName>
    </recommendedName>
</protein>
<evidence type="ECO:0000256" key="5">
    <source>
        <dbReference type="ARBA" id="ARBA00022771"/>
    </source>
</evidence>
<evidence type="ECO:0000313" key="17">
    <source>
        <dbReference type="EMBL" id="ODQ79140.1"/>
    </source>
</evidence>
<dbReference type="PANTHER" id="PTHR47428:SF1">
    <property type="entry name" value="REGULATORY PROTEIN MIG1-RELATED"/>
    <property type="match status" value="1"/>
</dbReference>
<dbReference type="GO" id="GO:0008270">
    <property type="term" value="F:zinc ion binding"/>
    <property type="evidence" value="ECO:0007669"/>
    <property type="project" value="UniProtKB-KW"/>
</dbReference>
<feature type="region of interest" description="Disordered" evidence="15">
    <location>
        <begin position="215"/>
        <end position="258"/>
    </location>
</feature>
<comment type="similarity">
    <text evidence="11">Belongs to the creA/MIG C2H2-type zinc-finger protein family.</text>
</comment>
<dbReference type="GO" id="GO:0000978">
    <property type="term" value="F:RNA polymerase II cis-regulatory region sequence-specific DNA binding"/>
    <property type="evidence" value="ECO:0007669"/>
    <property type="project" value="TreeGrafter"/>
</dbReference>
<keyword evidence="5 14" id="KW-0863">Zinc-finger</keyword>
<evidence type="ECO:0000256" key="2">
    <source>
        <dbReference type="ARBA" id="ARBA00022491"/>
    </source>
</evidence>
<feature type="region of interest" description="Disordered" evidence="15">
    <location>
        <begin position="357"/>
        <end position="381"/>
    </location>
</feature>
<evidence type="ECO:0000256" key="14">
    <source>
        <dbReference type="PROSITE-ProRule" id="PRU00042"/>
    </source>
</evidence>
<dbReference type="GO" id="GO:0000433">
    <property type="term" value="P:carbon catabolite repression of transcription from RNA polymerase II promoter by glucose"/>
    <property type="evidence" value="ECO:0007669"/>
    <property type="project" value="TreeGrafter"/>
</dbReference>
<feature type="compositionally biased region" description="Polar residues" evidence="15">
    <location>
        <begin position="284"/>
        <end position="293"/>
    </location>
</feature>
<evidence type="ECO:0000256" key="1">
    <source>
        <dbReference type="ARBA" id="ARBA00004123"/>
    </source>
</evidence>
<keyword evidence="2" id="KW-0678">Repressor</keyword>
<keyword evidence="6" id="KW-0862">Zinc</keyword>
<feature type="region of interest" description="Disordered" evidence="15">
    <location>
        <begin position="278"/>
        <end position="338"/>
    </location>
</feature>
<comment type="subcellular location">
    <subcellularLocation>
        <location evidence="1">Nucleus</location>
    </subcellularLocation>
</comment>
<name>A0A1E3QNC8_9ASCO</name>
<feature type="region of interest" description="Disordered" evidence="15">
    <location>
        <begin position="56"/>
        <end position="81"/>
    </location>
</feature>
<evidence type="ECO:0000256" key="13">
    <source>
        <dbReference type="ARBA" id="ARBA00068528"/>
    </source>
</evidence>
<feature type="compositionally biased region" description="Polar residues" evidence="15">
    <location>
        <begin position="147"/>
        <end position="157"/>
    </location>
</feature>
<sequence>MSMIDTPDKKIKEERPYKCTMCDKAFHRLEHQTRHIRTHTGEKPHACSFPGCSKKFSRSDELTRHSRIHTNPSSRRSKNSQTLNHTVVHHVQPIPVGYPVNSNGTPLYPTPYPMYLTAYPPGGAQPVEYPNSGPYPQTYYPSQFQAQPAQFSVSPPRTHSPADTLRPEEKPLHEKPSHEKPVEAMDKSFGEKSLSTVSVPLIKSSNTLFSHGSYNDSSFSSATQSSSNSPTLPHSNFTFTSKNSSSTSLLNMGSHHQNGAHFHSHHLFNSLSSLQRMTPLKTPSAGSTATVASSPAKEGILPRPPSATALNLEFQRKKSRPNSPSTSSPPNLVKSHSFFGLHPSSHNLLLMNGSHTHPKFSLTSPNETPLTTPSQSPHLAPASLSSVHMASFSLSQQHLQTQQQQQQAHNIAAGGTVLPPIRSILNLEQLLANTHGLHTHVAPERKSSPDGLSFTPGIPLKRRSNVDLSQMMN</sequence>
<dbReference type="Pfam" id="PF00096">
    <property type="entry name" value="zf-C2H2"/>
    <property type="match status" value="2"/>
</dbReference>
<keyword evidence="9" id="KW-0804">Transcription</keyword>
<evidence type="ECO:0000259" key="16">
    <source>
        <dbReference type="PROSITE" id="PS50157"/>
    </source>
</evidence>
<dbReference type="InterPro" id="IPR013087">
    <property type="entry name" value="Znf_C2H2_type"/>
</dbReference>
<dbReference type="PROSITE" id="PS00028">
    <property type="entry name" value="ZINC_FINGER_C2H2_1"/>
    <property type="match status" value="2"/>
</dbReference>
<dbReference type="Proteomes" id="UP000094336">
    <property type="component" value="Unassembled WGS sequence"/>
</dbReference>
<evidence type="ECO:0000256" key="15">
    <source>
        <dbReference type="SAM" id="MobiDB-lite"/>
    </source>
</evidence>
<dbReference type="InterPro" id="IPR051007">
    <property type="entry name" value="creA/MIG_C2H2-ZnF"/>
</dbReference>
<dbReference type="FunFam" id="3.30.160.60:FF:000089">
    <property type="entry name" value="DNA-binding protein creA"/>
    <property type="match status" value="1"/>
</dbReference>
<keyword evidence="8" id="KW-0238">DNA-binding</keyword>
<evidence type="ECO:0000313" key="18">
    <source>
        <dbReference type="Proteomes" id="UP000094336"/>
    </source>
</evidence>
<dbReference type="AlphaFoldDB" id="A0A1E3QNC8"/>
<keyword evidence="10" id="KW-0539">Nucleus</keyword>
<dbReference type="InterPro" id="IPR036236">
    <property type="entry name" value="Znf_C2H2_sf"/>
</dbReference>
<evidence type="ECO:0000256" key="7">
    <source>
        <dbReference type="ARBA" id="ARBA00023015"/>
    </source>
</evidence>
<dbReference type="GeneID" id="30148876"/>
<gene>
    <name evidence="17" type="ORF">BABINDRAFT_176709</name>
</gene>
<feature type="compositionally biased region" description="Polar residues" evidence="15">
    <location>
        <begin position="69"/>
        <end position="81"/>
    </location>
</feature>
<dbReference type="PANTHER" id="PTHR47428">
    <property type="entry name" value="REGULATORY PROTEIN MIG1-RELATED"/>
    <property type="match status" value="1"/>
</dbReference>
<organism evidence="17 18">
    <name type="scientific">Babjeviella inositovora NRRL Y-12698</name>
    <dbReference type="NCBI Taxonomy" id="984486"/>
    <lineage>
        <taxon>Eukaryota</taxon>
        <taxon>Fungi</taxon>
        <taxon>Dikarya</taxon>
        <taxon>Ascomycota</taxon>
        <taxon>Saccharomycotina</taxon>
        <taxon>Pichiomycetes</taxon>
        <taxon>Serinales incertae sedis</taxon>
        <taxon>Babjeviella</taxon>
    </lineage>
</organism>
<evidence type="ECO:0000256" key="12">
    <source>
        <dbReference type="ARBA" id="ARBA00056233"/>
    </source>
</evidence>
<comment type="function">
    <text evidence="12">Involved in glucose repression of glucose metabolism genes.</text>
</comment>
<feature type="compositionally biased region" description="Low complexity" evidence="15">
    <location>
        <begin position="321"/>
        <end position="331"/>
    </location>
</feature>
<dbReference type="RefSeq" id="XP_018984468.1">
    <property type="nucleotide sequence ID" value="XM_019131023.1"/>
</dbReference>
<accession>A0A1E3QNC8</accession>
<feature type="region of interest" description="Disordered" evidence="15">
    <location>
        <begin position="147"/>
        <end position="184"/>
    </location>
</feature>
<evidence type="ECO:0000256" key="4">
    <source>
        <dbReference type="ARBA" id="ARBA00022737"/>
    </source>
</evidence>
<proteinExistence type="inferred from homology"/>
<evidence type="ECO:0000256" key="11">
    <source>
        <dbReference type="ARBA" id="ARBA00038023"/>
    </source>
</evidence>
<evidence type="ECO:0000256" key="10">
    <source>
        <dbReference type="ARBA" id="ARBA00023242"/>
    </source>
</evidence>
<feature type="region of interest" description="Disordered" evidence="15">
    <location>
        <begin position="440"/>
        <end position="459"/>
    </location>
</feature>
<dbReference type="GO" id="GO:0005737">
    <property type="term" value="C:cytoplasm"/>
    <property type="evidence" value="ECO:0007669"/>
    <property type="project" value="TreeGrafter"/>
</dbReference>
<keyword evidence="7" id="KW-0805">Transcription regulation</keyword>
<dbReference type="GO" id="GO:0005634">
    <property type="term" value="C:nucleus"/>
    <property type="evidence" value="ECO:0007669"/>
    <property type="project" value="UniProtKB-SubCell"/>
</dbReference>
<evidence type="ECO:0000256" key="9">
    <source>
        <dbReference type="ARBA" id="ARBA00023163"/>
    </source>
</evidence>
<keyword evidence="18" id="KW-1185">Reference proteome</keyword>
<keyword evidence="3" id="KW-0479">Metal-binding</keyword>
<dbReference type="STRING" id="984486.A0A1E3QNC8"/>
<evidence type="ECO:0000256" key="6">
    <source>
        <dbReference type="ARBA" id="ARBA00022833"/>
    </source>
</evidence>
<reference evidence="18" key="1">
    <citation type="submission" date="2016-05" db="EMBL/GenBank/DDBJ databases">
        <title>Comparative genomics of biotechnologically important yeasts.</title>
        <authorList>
            <consortium name="DOE Joint Genome Institute"/>
            <person name="Riley R."/>
            <person name="Haridas S."/>
            <person name="Wolfe K.H."/>
            <person name="Lopes M.R."/>
            <person name="Hittinger C.T."/>
            <person name="Goker M."/>
            <person name="Salamov A."/>
            <person name="Wisecaver J."/>
            <person name="Long T.M."/>
            <person name="Aerts A.L."/>
            <person name="Barry K."/>
            <person name="Choi C."/>
            <person name="Clum A."/>
            <person name="Coughlan A.Y."/>
            <person name="Deshpande S."/>
            <person name="Douglass A.P."/>
            <person name="Hanson S.J."/>
            <person name="Klenk H.-P."/>
            <person name="Labutti K."/>
            <person name="Lapidus A."/>
            <person name="Lindquist E."/>
            <person name="Lipzen A."/>
            <person name="Meier-Kolthoff J.P."/>
            <person name="Ohm R.A."/>
            <person name="Otillar R.P."/>
            <person name="Pangilinan J."/>
            <person name="Peng Y."/>
            <person name="Rokas A."/>
            <person name="Rosa C.A."/>
            <person name="Scheuner C."/>
            <person name="Sibirny A.A."/>
            <person name="Slot J.C."/>
            <person name="Stielow J.B."/>
            <person name="Sun H."/>
            <person name="Kurtzman C.P."/>
            <person name="Blackwell M."/>
            <person name="Grigoriev I.V."/>
            <person name="Jeffries T.W."/>
        </authorList>
    </citation>
    <scope>NUCLEOTIDE SEQUENCE [LARGE SCALE GENOMIC DNA]</scope>
    <source>
        <strain evidence="18">NRRL Y-12698</strain>
    </source>
</reference>
<feature type="compositionally biased region" description="Low complexity" evidence="15">
    <location>
        <begin position="217"/>
        <end position="251"/>
    </location>
</feature>
<feature type="domain" description="C2H2-type" evidence="16">
    <location>
        <begin position="17"/>
        <end position="44"/>
    </location>
</feature>
<keyword evidence="4" id="KW-0677">Repeat</keyword>
<dbReference type="OrthoDB" id="654211at2759"/>
<evidence type="ECO:0000256" key="8">
    <source>
        <dbReference type="ARBA" id="ARBA00023125"/>
    </source>
</evidence>
<dbReference type="PROSITE" id="PS50157">
    <property type="entry name" value="ZINC_FINGER_C2H2_2"/>
    <property type="match status" value="2"/>
</dbReference>
<feature type="compositionally biased region" description="Polar residues" evidence="15">
    <location>
        <begin position="361"/>
        <end position="381"/>
    </location>
</feature>
<dbReference type="SMART" id="SM00355">
    <property type="entry name" value="ZnF_C2H2"/>
    <property type="match status" value="2"/>
</dbReference>
<dbReference type="EMBL" id="KV454433">
    <property type="protein sequence ID" value="ODQ79140.1"/>
    <property type="molecule type" value="Genomic_DNA"/>
</dbReference>
<dbReference type="FunFam" id="3.30.160.60:FF:000152">
    <property type="entry name" value="DNA-binding protein creA"/>
    <property type="match status" value="1"/>
</dbReference>
<feature type="compositionally biased region" description="Basic and acidic residues" evidence="15">
    <location>
        <begin position="165"/>
        <end position="184"/>
    </location>
</feature>